<comment type="caution">
    <text evidence="2">The sequence shown here is derived from an EMBL/GenBank/DDBJ whole genome shotgun (WGS) entry which is preliminary data.</text>
</comment>
<evidence type="ECO:0000313" key="2">
    <source>
        <dbReference type="EMBL" id="MDX2967416.1"/>
    </source>
</evidence>
<dbReference type="Proteomes" id="UP001282288">
    <property type="component" value="Unassembled WGS sequence"/>
</dbReference>
<dbReference type="RefSeq" id="WP_010358372.1">
    <property type="nucleotide sequence ID" value="NZ_BCML01000119.1"/>
</dbReference>
<organism evidence="2 5">
    <name type="scientific">Streptomyces acidiscabies</name>
    <dbReference type="NCBI Taxonomy" id="42234"/>
    <lineage>
        <taxon>Bacteria</taxon>
        <taxon>Bacillati</taxon>
        <taxon>Actinomycetota</taxon>
        <taxon>Actinomycetes</taxon>
        <taxon>Kitasatosporales</taxon>
        <taxon>Streptomycetaceae</taxon>
        <taxon>Streptomyces</taxon>
    </lineage>
</organism>
<evidence type="ECO:0000313" key="5">
    <source>
        <dbReference type="Proteomes" id="UP001282288"/>
    </source>
</evidence>
<dbReference type="AlphaFoldDB" id="A0AAP6EMX3"/>
<feature type="compositionally biased region" description="Polar residues" evidence="1">
    <location>
        <begin position="89"/>
        <end position="98"/>
    </location>
</feature>
<dbReference type="EMBL" id="JARAWP010000067">
    <property type="protein sequence ID" value="MDX3026053.1"/>
    <property type="molecule type" value="Genomic_DNA"/>
</dbReference>
<accession>A0AAP6EMX3</accession>
<sequence>MKRDDVQNLYRDVTGPLTARGLTCTVEYGLSDWVVHAELPDGSYLFIAPPQEPPGDHPPGRPEAWLASWNRDASPAHRLLYDSAPGGPTQPSAATSSRFCARWTRTSTASASRPAPRTSPDPPTRRRLLHSAPPRPARAAESWNHP</sequence>
<evidence type="ECO:0000313" key="3">
    <source>
        <dbReference type="EMBL" id="MDX3026053.1"/>
    </source>
</evidence>
<feature type="compositionally biased region" description="Low complexity" evidence="1">
    <location>
        <begin position="101"/>
        <end position="116"/>
    </location>
</feature>
<keyword evidence="4" id="KW-1185">Reference proteome</keyword>
<dbReference type="GeneID" id="69810962"/>
<evidence type="ECO:0000313" key="4">
    <source>
        <dbReference type="Proteomes" id="UP001272987"/>
    </source>
</evidence>
<name>A0AAP6EMX3_9ACTN</name>
<reference evidence="2 4" key="1">
    <citation type="journal article" date="2023" name="Microb. Genom.">
        <title>Mesoterricola silvestris gen. nov., sp. nov., Mesoterricola sediminis sp. nov., Geothrix oryzae sp. nov., Geothrix edaphica sp. nov., Geothrix rubra sp. nov., and Geothrix limicola sp. nov., six novel members of Acidobacteriota isolated from soils.</title>
        <authorList>
            <person name="Weisberg A.J."/>
            <person name="Pearce E."/>
            <person name="Kramer C.G."/>
            <person name="Chang J.H."/>
            <person name="Clarke C.R."/>
        </authorList>
    </citation>
    <scope>NUCLEOTIDE SEQUENCE</scope>
    <source>
        <strain evidence="3 4">NB05-1H</strain>
        <strain evidence="2">NRRL_B-16521</strain>
    </source>
</reference>
<dbReference type="EMBL" id="JARAWC010000117">
    <property type="protein sequence ID" value="MDX2967416.1"/>
    <property type="molecule type" value="Genomic_DNA"/>
</dbReference>
<evidence type="ECO:0000256" key="1">
    <source>
        <dbReference type="SAM" id="MobiDB-lite"/>
    </source>
</evidence>
<gene>
    <name evidence="2" type="ORF">PV399_48140</name>
    <name evidence="3" type="ORF">PV666_50605</name>
</gene>
<feature type="region of interest" description="Disordered" evidence="1">
    <location>
        <begin position="78"/>
        <end position="146"/>
    </location>
</feature>
<protein>
    <submittedName>
        <fullName evidence="2">Uncharacterized protein</fullName>
    </submittedName>
</protein>
<proteinExistence type="predicted"/>
<dbReference type="Proteomes" id="UP001272987">
    <property type="component" value="Unassembled WGS sequence"/>
</dbReference>